<dbReference type="SMART" id="SM00065">
    <property type="entry name" value="GAF"/>
    <property type="match status" value="1"/>
</dbReference>
<evidence type="ECO:0000313" key="3">
    <source>
        <dbReference type="Proteomes" id="UP000318509"/>
    </source>
</evidence>
<proteinExistence type="predicted"/>
<dbReference type="Pfam" id="PF01590">
    <property type="entry name" value="GAF"/>
    <property type="match status" value="1"/>
</dbReference>
<protein>
    <submittedName>
        <fullName evidence="2">GAF domain-containing protein</fullName>
    </submittedName>
</protein>
<dbReference type="SUPFAM" id="SSF55781">
    <property type="entry name" value="GAF domain-like"/>
    <property type="match status" value="1"/>
</dbReference>
<reference evidence="2 3" key="1">
    <citation type="journal article" date="2019" name="Nat. Microbiol.">
        <title>Mediterranean grassland soil C-N compound turnover is dependent on rainfall and depth, and is mediated by genomically divergent microorganisms.</title>
        <authorList>
            <person name="Diamond S."/>
            <person name="Andeer P.F."/>
            <person name="Li Z."/>
            <person name="Crits-Christoph A."/>
            <person name="Burstein D."/>
            <person name="Anantharaman K."/>
            <person name="Lane K.R."/>
            <person name="Thomas B.C."/>
            <person name="Pan C."/>
            <person name="Northen T.R."/>
            <person name="Banfield J.F."/>
        </authorList>
    </citation>
    <scope>NUCLEOTIDE SEQUENCE [LARGE SCALE GENOMIC DNA]</scope>
    <source>
        <strain evidence="2">NP_3</strain>
    </source>
</reference>
<feature type="domain" description="GAF" evidence="1">
    <location>
        <begin position="5"/>
        <end position="144"/>
    </location>
</feature>
<sequence length="145" mass="15541">MIADAPREAPTRIVEYLHDAFPHYDWVGIYWVEGQDLVLGPWKGPAATEHTRIPIGKGVCGAAAASGRTEVVADVSKDPRYLACFASTKSEIVVPIRAGTRVIGEIDIDGRELGAFGPEDRQFLEAVAALVATLWPAVPATSSRA</sequence>
<dbReference type="Proteomes" id="UP000318509">
    <property type="component" value="Unassembled WGS sequence"/>
</dbReference>
<dbReference type="EMBL" id="VBAK01000088">
    <property type="protein sequence ID" value="TMI91622.1"/>
    <property type="molecule type" value="Genomic_DNA"/>
</dbReference>
<comment type="caution">
    <text evidence="2">The sequence shown here is derived from an EMBL/GenBank/DDBJ whole genome shotgun (WGS) entry which is preliminary data.</text>
</comment>
<dbReference type="Gene3D" id="3.30.450.40">
    <property type="match status" value="1"/>
</dbReference>
<dbReference type="AlphaFoldDB" id="A0A537K7V9"/>
<evidence type="ECO:0000313" key="2">
    <source>
        <dbReference type="EMBL" id="TMI91622.1"/>
    </source>
</evidence>
<dbReference type="InterPro" id="IPR029016">
    <property type="entry name" value="GAF-like_dom_sf"/>
</dbReference>
<gene>
    <name evidence="2" type="ORF">E6H00_03625</name>
</gene>
<organism evidence="2 3">
    <name type="scientific">Candidatus Segetimicrobium genomatis</name>
    <dbReference type="NCBI Taxonomy" id="2569760"/>
    <lineage>
        <taxon>Bacteria</taxon>
        <taxon>Bacillati</taxon>
        <taxon>Candidatus Sysuimicrobiota</taxon>
        <taxon>Candidatus Sysuimicrobiia</taxon>
        <taxon>Candidatus Sysuimicrobiales</taxon>
        <taxon>Candidatus Segetimicrobiaceae</taxon>
        <taxon>Candidatus Segetimicrobium</taxon>
    </lineage>
</organism>
<name>A0A537K7V9_9BACT</name>
<accession>A0A537K7V9</accession>
<dbReference type="InterPro" id="IPR003018">
    <property type="entry name" value="GAF"/>
</dbReference>
<evidence type="ECO:0000259" key="1">
    <source>
        <dbReference type="SMART" id="SM00065"/>
    </source>
</evidence>